<reference evidence="1 2" key="1">
    <citation type="submission" date="2016-07" db="EMBL/GenBank/DDBJ databases">
        <title>Pervasive Adenine N6-methylation of Active Genes in Fungi.</title>
        <authorList>
            <consortium name="DOE Joint Genome Institute"/>
            <person name="Mondo S.J."/>
            <person name="Dannebaum R.O."/>
            <person name="Kuo R.C."/>
            <person name="Labutti K."/>
            <person name="Haridas S."/>
            <person name="Kuo A."/>
            <person name="Salamov A."/>
            <person name="Ahrendt S.R."/>
            <person name="Lipzen A."/>
            <person name="Sullivan W."/>
            <person name="Andreopoulos W.B."/>
            <person name="Clum A."/>
            <person name="Lindquist E."/>
            <person name="Daum C."/>
            <person name="Ramamoorthy G.K."/>
            <person name="Gryganskyi A."/>
            <person name="Culley D."/>
            <person name="Magnuson J.K."/>
            <person name="James T.Y."/>
            <person name="O'Malley M.A."/>
            <person name="Stajich J.E."/>
            <person name="Spatafora J.W."/>
            <person name="Visel A."/>
            <person name="Grigoriev I.V."/>
        </authorList>
    </citation>
    <scope>NUCLEOTIDE SEQUENCE [LARGE SCALE GENOMIC DNA]</scope>
    <source>
        <strain evidence="1 2">NRRL 3116</strain>
    </source>
</reference>
<sequence length="106" mass="12319">MMARIANSAEWASTDLINLDIFLEADIDQETSEAMAKWRAVLRQLGKLARLQFLKLIGYSWVARRKRTLGLRLRTGLDELVYLKSLRTLLSEHGRRQKQSEEATWT</sequence>
<proteinExistence type="predicted"/>
<dbReference type="AlphaFoldDB" id="A0A1Y2H3E1"/>
<gene>
    <name evidence="1" type="ORF">BCR41DRAFT_391493</name>
</gene>
<dbReference type="GeneID" id="33570203"/>
<name>A0A1Y2H3E1_9FUNG</name>
<dbReference type="OrthoDB" id="2354556at2759"/>
<organism evidence="1 2">
    <name type="scientific">Lobosporangium transversale</name>
    <dbReference type="NCBI Taxonomy" id="64571"/>
    <lineage>
        <taxon>Eukaryota</taxon>
        <taxon>Fungi</taxon>
        <taxon>Fungi incertae sedis</taxon>
        <taxon>Mucoromycota</taxon>
        <taxon>Mortierellomycotina</taxon>
        <taxon>Mortierellomycetes</taxon>
        <taxon>Mortierellales</taxon>
        <taxon>Mortierellaceae</taxon>
        <taxon>Lobosporangium</taxon>
    </lineage>
</organism>
<dbReference type="RefSeq" id="XP_021886751.1">
    <property type="nucleotide sequence ID" value="XM_022028360.1"/>
</dbReference>
<protein>
    <submittedName>
        <fullName evidence="1">Uncharacterized protein</fullName>
    </submittedName>
</protein>
<dbReference type="EMBL" id="MCFF01000001">
    <property type="protein sequence ID" value="ORZ29078.1"/>
    <property type="molecule type" value="Genomic_DNA"/>
</dbReference>
<dbReference type="InParanoid" id="A0A1Y2H3E1"/>
<evidence type="ECO:0000313" key="2">
    <source>
        <dbReference type="Proteomes" id="UP000193648"/>
    </source>
</evidence>
<keyword evidence="2" id="KW-1185">Reference proteome</keyword>
<dbReference type="Proteomes" id="UP000193648">
    <property type="component" value="Unassembled WGS sequence"/>
</dbReference>
<accession>A0A1Y2H3E1</accession>
<comment type="caution">
    <text evidence="1">The sequence shown here is derived from an EMBL/GenBank/DDBJ whole genome shotgun (WGS) entry which is preliminary data.</text>
</comment>
<evidence type="ECO:0000313" key="1">
    <source>
        <dbReference type="EMBL" id="ORZ29078.1"/>
    </source>
</evidence>